<evidence type="ECO:0000256" key="1">
    <source>
        <dbReference type="ARBA" id="ARBA00023002"/>
    </source>
</evidence>
<dbReference type="FunFam" id="3.40.50.720:FF:000121">
    <property type="entry name" value="Prostaglandin reductase 2"/>
    <property type="match status" value="1"/>
</dbReference>
<dbReference type="EMBL" id="JAJAGQ010000007">
    <property type="protein sequence ID" value="KAJ8557804.1"/>
    <property type="molecule type" value="Genomic_DNA"/>
</dbReference>
<evidence type="ECO:0008006" key="6">
    <source>
        <dbReference type="Google" id="ProtNLM"/>
    </source>
</evidence>
<dbReference type="InterPro" id="IPR011032">
    <property type="entry name" value="GroES-like_sf"/>
</dbReference>
<dbReference type="Gene3D" id="3.90.180.10">
    <property type="entry name" value="Medium-chain alcohol dehydrogenases, catalytic domain"/>
    <property type="match status" value="1"/>
</dbReference>
<keyword evidence="1" id="KW-0560">Oxidoreductase</keyword>
<evidence type="ECO:0000259" key="3">
    <source>
        <dbReference type="Pfam" id="PF16884"/>
    </source>
</evidence>
<evidence type="ECO:0000313" key="4">
    <source>
        <dbReference type="EMBL" id="KAJ8557804.1"/>
    </source>
</evidence>
<organism evidence="4 5">
    <name type="scientific">Anisodus acutangulus</name>
    <dbReference type="NCBI Taxonomy" id="402998"/>
    <lineage>
        <taxon>Eukaryota</taxon>
        <taxon>Viridiplantae</taxon>
        <taxon>Streptophyta</taxon>
        <taxon>Embryophyta</taxon>
        <taxon>Tracheophyta</taxon>
        <taxon>Spermatophyta</taxon>
        <taxon>Magnoliopsida</taxon>
        <taxon>eudicotyledons</taxon>
        <taxon>Gunneridae</taxon>
        <taxon>Pentapetalae</taxon>
        <taxon>asterids</taxon>
        <taxon>lamiids</taxon>
        <taxon>Solanales</taxon>
        <taxon>Solanaceae</taxon>
        <taxon>Solanoideae</taxon>
        <taxon>Hyoscyameae</taxon>
        <taxon>Anisodus</taxon>
    </lineage>
</organism>
<evidence type="ECO:0000259" key="2">
    <source>
        <dbReference type="Pfam" id="PF00107"/>
    </source>
</evidence>
<proteinExistence type="predicted"/>
<feature type="domain" description="Oxidoreductase N-terminal" evidence="3">
    <location>
        <begin position="9"/>
        <end position="120"/>
    </location>
</feature>
<sequence length="348" mass="38748">MEAILLANKQVLLKRYVEGNPSEDDFELKMSYISSHIPQGSNAVFLKNIYLACDPALRYRLSAHDHSDNIALLKPFNLGSVIQGFGVAKVIKSTIPDFEEESYVWGVIGWEEYSMIENPKVLYTIKYTDVPLSYYAGILGMVGLTAYFGINNISSVKEGEVVYVSSAAGGTGLLAGQFAKMMNCYVVGSTSTDEKVDILKNKLGFDDAFNYKKEDLGEALKRVCPNGIDVYFENVGGAMLDEVILHMKTHGRITVCGMISQYGLKEKDGIHNLFHLISKRIRMEGFVDVNYWNFYPQYLEWAIPLIRDNKIVYLQDIAKGLESAPAAFSGIFHGKNIGKAVVNIVADK</sequence>
<dbReference type="SUPFAM" id="SSF50129">
    <property type="entry name" value="GroES-like"/>
    <property type="match status" value="1"/>
</dbReference>
<evidence type="ECO:0000313" key="5">
    <source>
        <dbReference type="Proteomes" id="UP001152561"/>
    </source>
</evidence>
<reference evidence="5" key="1">
    <citation type="journal article" date="2023" name="Proc. Natl. Acad. Sci. U.S.A.">
        <title>Genomic and structural basis for evolution of tropane alkaloid biosynthesis.</title>
        <authorList>
            <person name="Wanga Y.-J."/>
            <person name="Taina T."/>
            <person name="Yua J.-Y."/>
            <person name="Lia J."/>
            <person name="Xua B."/>
            <person name="Chenc J."/>
            <person name="D'Auriad J.C."/>
            <person name="Huanga J.-P."/>
            <person name="Huanga S.-X."/>
        </authorList>
    </citation>
    <scope>NUCLEOTIDE SEQUENCE [LARGE SCALE GENOMIC DNA]</scope>
    <source>
        <strain evidence="5">cv. KIB-2019</strain>
    </source>
</reference>
<dbReference type="Pfam" id="PF16884">
    <property type="entry name" value="ADH_N_2"/>
    <property type="match status" value="1"/>
</dbReference>
<dbReference type="PANTHER" id="PTHR43205">
    <property type="entry name" value="PROSTAGLANDIN REDUCTASE"/>
    <property type="match status" value="1"/>
</dbReference>
<dbReference type="Gene3D" id="3.40.50.720">
    <property type="entry name" value="NAD(P)-binding Rossmann-like Domain"/>
    <property type="match status" value="1"/>
</dbReference>
<dbReference type="Pfam" id="PF00107">
    <property type="entry name" value="ADH_zinc_N"/>
    <property type="match status" value="1"/>
</dbReference>
<accession>A0A9Q1RI98</accession>
<dbReference type="Proteomes" id="UP001152561">
    <property type="component" value="Unassembled WGS sequence"/>
</dbReference>
<keyword evidence="5" id="KW-1185">Reference proteome</keyword>
<dbReference type="InterPro" id="IPR045010">
    <property type="entry name" value="MDR_fam"/>
</dbReference>
<protein>
    <recommendedName>
        <fullName evidence="6">Enoyl reductase (ER) domain-containing protein</fullName>
    </recommendedName>
</protein>
<dbReference type="InterPro" id="IPR036291">
    <property type="entry name" value="NAD(P)-bd_dom_sf"/>
</dbReference>
<dbReference type="PANTHER" id="PTHR43205:SF73">
    <property type="entry name" value="2-ALKENAL REDUCTASE (NADP(+)-DEPENDENT)-LIKE"/>
    <property type="match status" value="1"/>
</dbReference>
<feature type="domain" description="Alcohol dehydrogenase-like C-terminal" evidence="2">
    <location>
        <begin position="170"/>
        <end position="301"/>
    </location>
</feature>
<dbReference type="AlphaFoldDB" id="A0A9Q1RI98"/>
<gene>
    <name evidence="4" type="ORF">K7X08_004570</name>
</gene>
<name>A0A9Q1RI98_9SOLA</name>
<dbReference type="GO" id="GO:0032440">
    <property type="term" value="F:2-alkenal reductase [NAD(P)H] activity"/>
    <property type="evidence" value="ECO:0007669"/>
    <property type="project" value="TreeGrafter"/>
</dbReference>
<dbReference type="InterPro" id="IPR013149">
    <property type="entry name" value="ADH-like_C"/>
</dbReference>
<dbReference type="InterPro" id="IPR041694">
    <property type="entry name" value="ADH_N_2"/>
</dbReference>
<dbReference type="SUPFAM" id="SSF51735">
    <property type="entry name" value="NAD(P)-binding Rossmann-fold domains"/>
    <property type="match status" value="1"/>
</dbReference>
<dbReference type="OrthoDB" id="48317at2759"/>
<comment type="caution">
    <text evidence="4">The sequence shown here is derived from an EMBL/GenBank/DDBJ whole genome shotgun (WGS) entry which is preliminary data.</text>
</comment>